<dbReference type="EMBL" id="BART01025116">
    <property type="protein sequence ID" value="GAG96937.1"/>
    <property type="molecule type" value="Genomic_DNA"/>
</dbReference>
<feature type="compositionally biased region" description="Basic residues" evidence="1">
    <location>
        <begin position="34"/>
        <end position="49"/>
    </location>
</feature>
<organism evidence="3">
    <name type="scientific">marine sediment metagenome</name>
    <dbReference type="NCBI Taxonomy" id="412755"/>
    <lineage>
        <taxon>unclassified sequences</taxon>
        <taxon>metagenomes</taxon>
        <taxon>ecological metagenomes</taxon>
    </lineage>
</organism>
<gene>
    <name evidence="3" type="ORF">S01H4_45159</name>
</gene>
<name>X1CVE6_9ZZZZ</name>
<accession>X1CVE6</accession>
<dbReference type="Pfam" id="PF01609">
    <property type="entry name" value="DDE_Tnp_1"/>
    <property type="match status" value="1"/>
</dbReference>
<evidence type="ECO:0000313" key="3">
    <source>
        <dbReference type="EMBL" id="GAG96937.1"/>
    </source>
</evidence>
<dbReference type="GO" id="GO:0003677">
    <property type="term" value="F:DNA binding"/>
    <property type="evidence" value="ECO:0007669"/>
    <property type="project" value="InterPro"/>
</dbReference>
<reference evidence="3" key="1">
    <citation type="journal article" date="2014" name="Front. Microbiol.">
        <title>High frequency of phylogenetically diverse reductive dehalogenase-homologous genes in deep subseafloor sedimentary metagenomes.</title>
        <authorList>
            <person name="Kawai M."/>
            <person name="Futagami T."/>
            <person name="Toyoda A."/>
            <person name="Takaki Y."/>
            <person name="Nishi S."/>
            <person name="Hori S."/>
            <person name="Arai W."/>
            <person name="Tsubouchi T."/>
            <person name="Morono Y."/>
            <person name="Uchiyama I."/>
            <person name="Ito T."/>
            <person name="Fujiyama A."/>
            <person name="Inagaki F."/>
            <person name="Takami H."/>
        </authorList>
    </citation>
    <scope>NUCLEOTIDE SEQUENCE</scope>
    <source>
        <strain evidence="3">Expedition CK06-06</strain>
    </source>
</reference>
<evidence type="ECO:0000256" key="1">
    <source>
        <dbReference type="SAM" id="MobiDB-lite"/>
    </source>
</evidence>
<dbReference type="InterPro" id="IPR002559">
    <property type="entry name" value="Transposase_11"/>
</dbReference>
<evidence type="ECO:0000259" key="2">
    <source>
        <dbReference type="Pfam" id="PF01609"/>
    </source>
</evidence>
<sequence length="174" mass="19809">PEEYWRELDESEKKDSLTQQVGSHFSGKVDKDRMGKRRRNRKAAYLKRRSTTDPEATLFYRPGMGSYLSYKAHIATDTIGFVTAIHGSPSSLHDTGGVPNLIESHKKLLETPSWIAADTKYGSEECLRYLQDKGIKTSIKPETKNTIPKLNNIGNFSSKTGFYLLSIKYLYHFL</sequence>
<protein>
    <recommendedName>
        <fullName evidence="2">Transposase IS4-like domain-containing protein</fullName>
    </recommendedName>
</protein>
<dbReference type="AlphaFoldDB" id="X1CVE6"/>
<feature type="non-terminal residue" evidence="3">
    <location>
        <position position="1"/>
    </location>
</feature>
<dbReference type="GO" id="GO:0006313">
    <property type="term" value="P:DNA transposition"/>
    <property type="evidence" value="ECO:0007669"/>
    <property type="project" value="InterPro"/>
</dbReference>
<feature type="domain" description="Transposase IS4-like" evidence="2">
    <location>
        <begin position="67"/>
        <end position="147"/>
    </location>
</feature>
<comment type="caution">
    <text evidence="3">The sequence shown here is derived from an EMBL/GenBank/DDBJ whole genome shotgun (WGS) entry which is preliminary data.</text>
</comment>
<dbReference type="GO" id="GO:0004803">
    <property type="term" value="F:transposase activity"/>
    <property type="evidence" value="ECO:0007669"/>
    <property type="project" value="InterPro"/>
</dbReference>
<proteinExistence type="predicted"/>
<feature type="compositionally biased region" description="Basic and acidic residues" evidence="1">
    <location>
        <begin position="1"/>
        <end position="16"/>
    </location>
</feature>
<feature type="region of interest" description="Disordered" evidence="1">
    <location>
        <begin position="1"/>
        <end position="49"/>
    </location>
</feature>